<evidence type="ECO:0000256" key="4">
    <source>
        <dbReference type="ARBA" id="ARBA00023274"/>
    </source>
</evidence>
<protein>
    <submittedName>
        <fullName evidence="6">40S ribosomal protein S11</fullName>
    </submittedName>
</protein>
<reference evidence="7" key="1">
    <citation type="journal article" date="2011" name="Nat. Biotechnol.">
        <title>The genomic sequence of the Chinese hamster ovary (CHO)-K1 cell line.</title>
        <authorList>
            <person name="Xu X."/>
            <person name="Nagarajan H."/>
            <person name="Lewis N.E."/>
            <person name="Pan S."/>
            <person name="Cai Z."/>
            <person name="Liu X."/>
            <person name="Chen W."/>
            <person name="Xie M."/>
            <person name="Wang W."/>
            <person name="Hammond S."/>
            <person name="Andersen M.R."/>
            <person name="Neff N."/>
            <person name="Passarelli B."/>
            <person name="Koh W."/>
            <person name="Fan H.C."/>
            <person name="Wang J."/>
            <person name="Gui Y."/>
            <person name="Lee K.H."/>
            <person name="Betenbaugh M.J."/>
            <person name="Quake S.R."/>
            <person name="Famili I."/>
            <person name="Palsson B.O."/>
            <person name="Wang J."/>
        </authorList>
    </citation>
    <scope>NUCLEOTIDE SEQUENCE [LARGE SCALE GENOMIC DNA]</scope>
    <source>
        <strain evidence="7">CHO K1 cell line</strain>
    </source>
</reference>
<keyword evidence="2" id="KW-0694">RNA-binding</keyword>
<name>G3I7R8_CRIGR</name>
<dbReference type="GO" id="GO:0006412">
    <property type="term" value="P:translation"/>
    <property type="evidence" value="ECO:0007669"/>
    <property type="project" value="InterPro"/>
</dbReference>
<sequence length="123" mass="14160">MPKEAIEGTYIDTKRPFTGNIFNRNLILSDAVTKMRMQRTVICWHYIYYMESAISLKSTTRTRLFTCRPCPLSSSPLPPPRLRDVQIETLVTLGECKPLSKTVCFHVFKVTKAAGPKKQFQKF</sequence>
<accession>G3I7R8</accession>
<feature type="domain" description="Small ribosomal subunit protein uS17 N-terminal" evidence="5">
    <location>
        <begin position="2"/>
        <end position="26"/>
    </location>
</feature>
<dbReference type="InterPro" id="IPR032440">
    <property type="entry name" value="Ribosomal_uS17_N"/>
</dbReference>
<dbReference type="Proteomes" id="UP000001075">
    <property type="component" value="Unassembled WGS sequence"/>
</dbReference>
<dbReference type="GO" id="GO:0019843">
    <property type="term" value="F:rRNA binding"/>
    <property type="evidence" value="ECO:0007669"/>
    <property type="project" value="UniProtKB-KW"/>
</dbReference>
<evidence type="ECO:0000259" key="5">
    <source>
        <dbReference type="Pfam" id="PF16205"/>
    </source>
</evidence>
<keyword evidence="3 6" id="KW-0689">Ribosomal protein</keyword>
<keyword evidence="4" id="KW-0687">Ribonucleoprotein</keyword>
<dbReference type="EMBL" id="JH001452">
    <property type="protein sequence ID" value="EGW12274.1"/>
    <property type="molecule type" value="Genomic_DNA"/>
</dbReference>
<dbReference type="PANTHER" id="PTHR10744:SF52">
    <property type="entry name" value="SMALL RIBOSOMAL SUBUNIT PROTEIN US17"/>
    <property type="match status" value="1"/>
</dbReference>
<evidence type="ECO:0000256" key="2">
    <source>
        <dbReference type="ARBA" id="ARBA00022884"/>
    </source>
</evidence>
<dbReference type="AlphaFoldDB" id="G3I7R8"/>
<dbReference type="InterPro" id="IPR000266">
    <property type="entry name" value="Ribosomal_uS17"/>
</dbReference>
<evidence type="ECO:0000313" key="7">
    <source>
        <dbReference type="Proteomes" id="UP000001075"/>
    </source>
</evidence>
<dbReference type="GO" id="GO:0003735">
    <property type="term" value="F:structural constituent of ribosome"/>
    <property type="evidence" value="ECO:0007669"/>
    <property type="project" value="InterPro"/>
</dbReference>
<keyword evidence="1" id="KW-0699">rRNA-binding</keyword>
<dbReference type="InParanoid" id="G3I7R8"/>
<proteinExistence type="predicted"/>
<evidence type="ECO:0000313" key="6">
    <source>
        <dbReference type="EMBL" id="EGW12274.1"/>
    </source>
</evidence>
<dbReference type="STRING" id="10029.G3I7R8"/>
<dbReference type="Pfam" id="PF16205">
    <property type="entry name" value="Ribosomal_S17_N"/>
    <property type="match status" value="1"/>
</dbReference>
<evidence type="ECO:0000256" key="1">
    <source>
        <dbReference type="ARBA" id="ARBA00022730"/>
    </source>
</evidence>
<dbReference type="GO" id="GO:0022627">
    <property type="term" value="C:cytosolic small ribosomal subunit"/>
    <property type="evidence" value="ECO:0007669"/>
    <property type="project" value="TreeGrafter"/>
</dbReference>
<dbReference type="PANTHER" id="PTHR10744">
    <property type="entry name" value="40S RIBOSOMAL PROTEIN S11 FAMILY MEMBER"/>
    <property type="match status" value="1"/>
</dbReference>
<gene>
    <name evidence="6" type="ORF">I79_019566</name>
</gene>
<organism evidence="6 7">
    <name type="scientific">Cricetulus griseus</name>
    <name type="common">Chinese hamster</name>
    <name type="synonym">Cricetulus barabensis griseus</name>
    <dbReference type="NCBI Taxonomy" id="10029"/>
    <lineage>
        <taxon>Eukaryota</taxon>
        <taxon>Metazoa</taxon>
        <taxon>Chordata</taxon>
        <taxon>Craniata</taxon>
        <taxon>Vertebrata</taxon>
        <taxon>Euteleostomi</taxon>
        <taxon>Mammalia</taxon>
        <taxon>Eutheria</taxon>
        <taxon>Euarchontoglires</taxon>
        <taxon>Glires</taxon>
        <taxon>Rodentia</taxon>
        <taxon>Myomorpha</taxon>
        <taxon>Muroidea</taxon>
        <taxon>Cricetidae</taxon>
        <taxon>Cricetinae</taxon>
        <taxon>Cricetulus</taxon>
    </lineage>
</organism>
<evidence type="ECO:0000256" key="3">
    <source>
        <dbReference type="ARBA" id="ARBA00022980"/>
    </source>
</evidence>
<dbReference type="Gene3D" id="2.40.50.1000">
    <property type="match status" value="1"/>
</dbReference>